<name>A0A0D2KDT5_9EURO</name>
<dbReference type="EMBL" id="KN848085">
    <property type="protein sequence ID" value="KIX94868.1"/>
    <property type="molecule type" value="Genomic_DNA"/>
</dbReference>
<dbReference type="RefSeq" id="XP_016628991.1">
    <property type="nucleotide sequence ID" value="XM_016780052.1"/>
</dbReference>
<dbReference type="SMART" id="SM00906">
    <property type="entry name" value="Fungal_trans"/>
    <property type="match status" value="1"/>
</dbReference>
<dbReference type="GO" id="GO:0006351">
    <property type="term" value="P:DNA-templated transcription"/>
    <property type="evidence" value="ECO:0007669"/>
    <property type="project" value="InterPro"/>
</dbReference>
<dbReference type="OrthoDB" id="39175at2759"/>
<dbReference type="Proteomes" id="UP000053411">
    <property type="component" value="Unassembled WGS sequence"/>
</dbReference>
<dbReference type="GO" id="GO:0008270">
    <property type="term" value="F:zinc ion binding"/>
    <property type="evidence" value="ECO:0007669"/>
    <property type="project" value="InterPro"/>
</dbReference>
<dbReference type="AlphaFoldDB" id="A0A0D2KDT5"/>
<keyword evidence="5" id="KW-1185">Reference proteome</keyword>
<gene>
    <name evidence="4" type="ORF">Z520_09558</name>
</gene>
<dbReference type="PANTHER" id="PTHR46910:SF25">
    <property type="entry name" value="ABC-TRANSPORTER-REGULATING TRANSCRIPTION FACTOR"/>
    <property type="match status" value="1"/>
</dbReference>
<organism evidence="4 5">
    <name type="scientific">Fonsecaea multimorphosa CBS 102226</name>
    <dbReference type="NCBI Taxonomy" id="1442371"/>
    <lineage>
        <taxon>Eukaryota</taxon>
        <taxon>Fungi</taxon>
        <taxon>Dikarya</taxon>
        <taxon>Ascomycota</taxon>
        <taxon>Pezizomycotina</taxon>
        <taxon>Eurotiomycetes</taxon>
        <taxon>Chaetothyriomycetidae</taxon>
        <taxon>Chaetothyriales</taxon>
        <taxon>Herpotrichiellaceae</taxon>
        <taxon>Fonsecaea</taxon>
    </lineage>
</organism>
<dbReference type="Pfam" id="PF04082">
    <property type="entry name" value="Fungal_trans"/>
    <property type="match status" value="1"/>
</dbReference>
<keyword evidence="1" id="KW-0539">Nucleus</keyword>
<accession>A0A0D2KDT5</accession>
<dbReference type="GO" id="GO:0003677">
    <property type="term" value="F:DNA binding"/>
    <property type="evidence" value="ECO:0007669"/>
    <property type="project" value="InterPro"/>
</dbReference>
<evidence type="ECO:0000313" key="5">
    <source>
        <dbReference type="Proteomes" id="UP000053411"/>
    </source>
</evidence>
<feature type="region of interest" description="Disordered" evidence="2">
    <location>
        <begin position="496"/>
        <end position="530"/>
    </location>
</feature>
<dbReference type="InterPro" id="IPR007219">
    <property type="entry name" value="XnlR_reg_dom"/>
</dbReference>
<reference evidence="4 5" key="1">
    <citation type="submission" date="2015-01" db="EMBL/GenBank/DDBJ databases">
        <title>The Genome Sequence of Fonsecaea multimorphosa CBS 102226.</title>
        <authorList>
            <consortium name="The Broad Institute Genomics Platform"/>
            <person name="Cuomo C."/>
            <person name="de Hoog S."/>
            <person name="Gorbushina A."/>
            <person name="Stielow B."/>
            <person name="Teixiera M."/>
            <person name="Abouelleil A."/>
            <person name="Chapman S.B."/>
            <person name="Priest M."/>
            <person name="Young S.K."/>
            <person name="Wortman J."/>
            <person name="Nusbaum C."/>
            <person name="Birren B."/>
        </authorList>
    </citation>
    <scope>NUCLEOTIDE SEQUENCE [LARGE SCALE GENOMIC DNA]</scope>
    <source>
        <strain evidence="4 5">CBS 102226</strain>
    </source>
</reference>
<evidence type="ECO:0000313" key="4">
    <source>
        <dbReference type="EMBL" id="KIX94868.1"/>
    </source>
</evidence>
<dbReference type="InterPro" id="IPR050987">
    <property type="entry name" value="AtrR-like"/>
</dbReference>
<sequence length="559" mass="61207">MGQGHIEEGSMTRMGSAGVWLSACSDAGIAWVCETTASATFANIAERFGRSIEPWVPTSAWPGLGATRAEPSEETAWEYVNAFFENCWEARLGLIHRPDFEAQLQAHFLDDSSSRNDYAEIALRNVVFAAGYRSILAKTAKVPFHTARKEASEGYFQNALSVLTGLLLSPSRLMVVQGLALMACYVEGLGSPDIQRVLCHNAVHAALTQGLHLAHESNNRMSSSSDDQLKKTWVWWAVYALEKHLCLASGRPSMIDDYMISASIPSKVPSNSTIYLEAATLATRHAQICSRILREIVSTKAHRLSTHELLKVVNDIDRQLKSLLDDFPSDLRVATLAKLSEETHPMAHRLHTLYLYFAIHGSLLAIHSHFFYPWLSARLCDRGPDAGLEAQLHSSSKTVTEAARKMLLAVRTVTANAATPTWLAVTYPIYAHLSLFVHVLKHPTFPTASADLGLLDICAGHFGYIDFMTSSEISISLARESVSLAAKFVKAATKRHDKGQTSRLNHGRGVQSAYAQSKGSDSYSPQHTNSRGVSAALGQGDFANVDGDWSFDAFFGNPG</sequence>
<evidence type="ECO:0000256" key="1">
    <source>
        <dbReference type="ARBA" id="ARBA00023242"/>
    </source>
</evidence>
<dbReference type="GO" id="GO:0003700">
    <property type="term" value="F:DNA-binding transcription factor activity"/>
    <property type="evidence" value="ECO:0007669"/>
    <property type="project" value="InterPro"/>
</dbReference>
<feature type="compositionally biased region" description="Polar residues" evidence="2">
    <location>
        <begin position="513"/>
        <end position="530"/>
    </location>
</feature>
<protein>
    <recommendedName>
        <fullName evidence="3">Xylanolytic transcriptional activator regulatory domain-containing protein</fullName>
    </recommendedName>
</protein>
<dbReference type="GeneID" id="27715304"/>
<evidence type="ECO:0000259" key="3">
    <source>
        <dbReference type="SMART" id="SM00906"/>
    </source>
</evidence>
<dbReference type="CDD" id="cd12148">
    <property type="entry name" value="fungal_TF_MHR"/>
    <property type="match status" value="1"/>
</dbReference>
<proteinExistence type="predicted"/>
<dbReference type="PANTHER" id="PTHR46910">
    <property type="entry name" value="TRANSCRIPTION FACTOR PDR1"/>
    <property type="match status" value="1"/>
</dbReference>
<dbReference type="STRING" id="1442371.A0A0D2KDT5"/>
<dbReference type="VEuPathDB" id="FungiDB:Z520_09558"/>
<evidence type="ECO:0000256" key="2">
    <source>
        <dbReference type="SAM" id="MobiDB-lite"/>
    </source>
</evidence>
<feature type="domain" description="Xylanolytic transcriptional activator regulatory" evidence="3">
    <location>
        <begin position="195"/>
        <end position="271"/>
    </location>
</feature>